<feature type="binding site" evidence="7">
    <location>
        <begin position="273"/>
        <end position="276"/>
    </location>
    <ligand>
        <name>GTP</name>
        <dbReference type="ChEBI" id="CHEBI:37565"/>
    </ligand>
</feature>
<comment type="subunit">
    <text evidence="7">Monomer.</text>
</comment>
<comment type="caution">
    <text evidence="11">The sequence shown here is derived from an EMBL/GenBank/DDBJ whole genome shotgun (WGS) entry which is preliminary data.</text>
</comment>
<dbReference type="PIRSF" id="PIRSF002401">
    <property type="entry name" value="GTP_bd_Obg/CgtA"/>
    <property type="match status" value="1"/>
</dbReference>
<dbReference type="EMBL" id="PCST01000006">
    <property type="protein sequence ID" value="PIP55961.1"/>
    <property type="molecule type" value="Genomic_DNA"/>
</dbReference>
<dbReference type="Proteomes" id="UP000229794">
    <property type="component" value="Unassembled WGS sequence"/>
</dbReference>
<dbReference type="GO" id="GO:0003924">
    <property type="term" value="F:GTPase activity"/>
    <property type="evidence" value="ECO:0007669"/>
    <property type="project" value="UniProtKB-UniRule"/>
</dbReference>
<feature type="binding site" evidence="7">
    <location>
        <position position="191"/>
    </location>
    <ligand>
        <name>Mg(2+)</name>
        <dbReference type="ChEBI" id="CHEBI:18420"/>
    </ligand>
</feature>
<dbReference type="InterPro" id="IPR006169">
    <property type="entry name" value="GTP1_OBG_dom"/>
</dbReference>
<feature type="binding site" evidence="7">
    <location>
        <begin position="206"/>
        <end position="209"/>
    </location>
    <ligand>
        <name>GTP</name>
        <dbReference type="ChEBI" id="CHEBI:37565"/>
    </ligand>
</feature>
<feature type="binding site" evidence="7">
    <location>
        <begin position="301"/>
        <end position="303"/>
    </location>
    <ligand>
        <name>GTP</name>
        <dbReference type="ChEBI" id="CHEBI:37565"/>
    </ligand>
</feature>
<keyword evidence="7" id="KW-0479">Metal-binding</keyword>
<feature type="region of interest" description="Disordered" evidence="8">
    <location>
        <begin position="19"/>
        <end position="40"/>
    </location>
</feature>
<dbReference type="AlphaFoldDB" id="A0A2H0BE95"/>
<dbReference type="CDD" id="cd01898">
    <property type="entry name" value="Obg"/>
    <property type="match status" value="1"/>
</dbReference>
<dbReference type="GO" id="GO:0005525">
    <property type="term" value="F:GTP binding"/>
    <property type="evidence" value="ECO:0007669"/>
    <property type="project" value="UniProtKB-UniRule"/>
</dbReference>
<dbReference type="SUPFAM" id="SSF52540">
    <property type="entry name" value="P-loop containing nucleoside triphosphate hydrolases"/>
    <property type="match status" value="1"/>
</dbReference>
<gene>
    <name evidence="7" type="primary">obg</name>
    <name evidence="11" type="ORF">COX06_00315</name>
</gene>
<evidence type="ECO:0000313" key="12">
    <source>
        <dbReference type="Proteomes" id="UP000229794"/>
    </source>
</evidence>
<keyword evidence="4 7" id="KW-0378">Hydrolase</keyword>
<dbReference type="Gene3D" id="2.70.210.12">
    <property type="entry name" value="GTP1/OBG domain"/>
    <property type="match status" value="1"/>
</dbReference>
<evidence type="ECO:0000256" key="2">
    <source>
        <dbReference type="ARBA" id="ARBA00022490"/>
    </source>
</evidence>
<evidence type="ECO:0000259" key="9">
    <source>
        <dbReference type="PROSITE" id="PS51710"/>
    </source>
</evidence>
<keyword evidence="3 7" id="KW-0547">Nucleotide-binding</keyword>
<evidence type="ECO:0000256" key="1">
    <source>
        <dbReference type="ARBA" id="ARBA00007699"/>
    </source>
</evidence>
<reference evidence="11 12" key="1">
    <citation type="submission" date="2017-09" db="EMBL/GenBank/DDBJ databases">
        <title>Depth-based differentiation of microbial function through sediment-hosted aquifers and enrichment of novel symbionts in the deep terrestrial subsurface.</title>
        <authorList>
            <person name="Probst A.J."/>
            <person name="Ladd B."/>
            <person name="Jarett J.K."/>
            <person name="Geller-Mcgrath D.E."/>
            <person name="Sieber C.M."/>
            <person name="Emerson J.B."/>
            <person name="Anantharaman K."/>
            <person name="Thomas B.C."/>
            <person name="Malmstrom R."/>
            <person name="Stieglmeier M."/>
            <person name="Klingl A."/>
            <person name="Woyke T."/>
            <person name="Ryan C.M."/>
            <person name="Banfield J.F."/>
        </authorList>
    </citation>
    <scope>NUCLEOTIDE SEQUENCE [LARGE SCALE GENOMIC DNA]</scope>
    <source>
        <strain evidence="11">CG22_combo_CG10-13_8_21_14_all_42_17</strain>
    </source>
</reference>
<evidence type="ECO:0000256" key="4">
    <source>
        <dbReference type="ARBA" id="ARBA00022801"/>
    </source>
</evidence>
<dbReference type="PANTHER" id="PTHR11702">
    <property type="entry name" value="DEVELOPMENTALLY REGULATED GTP-BINDING PROTEIN-RELATED"/>
    <property type="match status" value="1"/>
</dbReference>
<keyword evidence="5 7" id="KW-0460">Magnesium</keyword>
<dbReference type="PANTHER" id="PTHR11702:SF31">
    <property type="entry name" value="MITOCHONDRIAL RIBOSOME-ASSOCIATED GTPASE 2"/>
    <property type="match status" value="1"/>
</dbReference>
<dbReference type="GO" id="GO:0005737">
    <property type="term" value="C:cytoplasm"/>
    <property type="evidence" value="ECO:0007669"/>
    <property type="project" value="UniProtKB-SubCell"/>
</dbReference>
<dbReference type="PROSITE" id="PS51710">
    <property type="entry name" value="G_OBG"/>
    <property type="match status" value="1"/>
</dbReference>
<feature type="binding site" evidence="7">
    <location>
        <position position="171"/>
    </location>
    <ligand>
        <name>Mg(2+)</name>
        <dbReference type="ChEBI" id="CHEBI:18420"/>
    </ligand>
</feature>
<dbReference type="InterPro" id="IPR006074">
    <property type="entry name" value="GTP1-OBG_CS"/>
</dbReference>
<feature type="binding site" evidence="7">
    <location>
        <begin position="189"/>
        <end position="193"/>
    </location>
    <ligand>
        <name>GTP</name>
        <dbReference type="ChEBI" id="CHEBI:37565"/>
    </ligand>
</feature>
<evidence type="ECO:0000256" key="3">
    <source>
        <dbReference type="ARBA" id="ARBA00022741"/>
    </source>
</evidence>
<keyword evidence="6 7" id="KW-0342">GTP-binding</keyword>
<proteinExistence type="inferred from homology"/>
<feature type="compositionally biased region" description="Basic and acidic residues" evidence="8">
    <location>
        <begin position="20"/>
        <end position="31"/>
    </location>
</feature>
<dbReference type="EC" id="3.6.5.-" evidence="7"/>
<dbReference type="InterPro" id="IPR027417">
    <property type="entry name" value="P-loop_NTPase"/>
</dbReference>
<evidence type="ECO:0000256" key="5">
    <source>
        <dbReference type="ARBA" id="ARBA00022842"/>
    </source>
</evidence>
<comment type="cofactor">
    <cofactor evidence="7">
        <name>Mg(2+)</name>
        <dbReference type="ChEBI" id="CHEBI:18420"/>
    </cofactor>
</comment>
<dbReference type="PROSITE" id="PS51883">
    <property type="entry name" value="OBG"/>
    <property type="match status" value="1"/>
</dbReference>
<protein>
    <recommendedName>
        <fullName evidence="7">GTPase Obg</fullName>
        <ecNumber evidence="7">3.6.5.-</ecNumber>
    </recommendedName>
    <alternativeName>
        <fullName evidence="7">GTP-binding protein Obg</fullName>
    </alternativeName>
</protein>
<accession>A0A2H0BE95</accession>
<evidence type="ECO:0000256" key="7">
    <source>
        <dbReference type="HAMAP-Rule" id="MF_01454"/>
    </source>
</evidence>
<feature type="domain" description="OBG-type G" evidence="9">
    <location>
        <begin position="158"/>
        <end position="320"/>
    </location>
</feature>
<dbReference type="InterPro" id="IPR031167">
    <property type="entry name" value="G_OBG"/>
</dbReference>
<dbReference type="Pfam" id="PF01926">
    <property type="entry name" value="MMR_HSR1"/>
    <property type="match status" value="1"/>
</dbReference>
<name>A0A2H0BE95_9BACT</name>
<dbReference type="FunFam" id="2.70.210.12:FF:000001">
    <property type="entry name" value="GTPase Obg"/>
    <property type="match status" value="1"/>
</dbReference>
<comment type="subcellular location">
    <subcellularLocation>
        <location evidence="7">Cytoplasm</location>
    </subcellularLocation>
</comment>
<dbReference type="NCBIfam" id="NF008956">
    <property type="entry name" value="PRK12299.1"/>
    <property type="match status" value="1"/>
</dbReference>
<sequence>MFTDELNLHLKAGRGGDGVVRWRHEKGKDHGGPSGGNGGKGGDVYVLAVRDIGILSAYRNVKEFKAGDGEDGSKDSKQGGVGKEAVIKLPVGSRLTNLTTGYTTELLKDNEKTLLLHGGRGGLGNEHFKGSTNISPKESTPGVLGEEADFHIELLLVVDMGIIGLPNAGKSSLLNALTNARSRVADFPFTTIEPALGSFYGFVIADIPGLIEGAAEGRGLGHKFLRHIERTRTLVHCISSEVDDPIKAYKTIRSELKLYNEEITKKPEIVILTKVDMVSDKEKEEKLELLRTVSPEVFGISVLDDVLIKEFVEHLSSNLSTSIL</sequence>
<feature type="binding site" evidence="7">
    <location>
        <begin position="164"/>
        <end position="171"/>
    </location>
    <ligand>
        <name>GTP</name>
        <dbReference type="ChEBI" id="CHEBI:37565"/>
    </ligand>
</feature>
<evidence type="ECO:0000256" key="6">
    <source>
        <dbReference type="ARBA" id="ARBA00023134"/>
    </source>
</evidence>
<dbReference type="GO" id="GO:0000287">
    <property type="term" value="F:magnesium ion binding"/>
    <property type="evidence" value="ECO:0007669"/>
    <property type="project" value="InterPro"/>
</dbReference>
<evidence type="ECO:0000259" key="10">
    <source>
        <dbReference type="PROSITE" id="PS51883"/>
    </source>
</evidence>
<dbReference type="InterPro" id="IPR006073">
    <property type="entry name" value="GTP-bd"/>
</dbReference>
<dbReference type="Gene3D" id="3.40.50.300">
    <property type="entry name" value="P-loop containing nucleotide triphosphate hydrolases"/>
    <property type="match status" value="1"/>
</dbReference>
<organism evidence="11 12">
    <name type="scientific">Candidatus Zambryskibacteria bacterium CG22_combo_CG10-13_8_21_14_all_42_17</name>
    <dbReference type="NCBI Taxonomy" id="1975118"/>
    <lineage>
        <taxon>Bacteria</taxon>
        <taxon>Candidatus Zambryskiibacteriota</taxon>
    </lineage>
</organism>
<dbReference type="InterPro" id="IPR045086">
    <property type="entry name" value="OBG_GTPase"/>
</dbReference>
<dbReference type="HAMAP" id="MF_01454">
    <property type="entry name" value="GTPase_Obg"/>
    <property type="match status" value="1"/>
</dbReference>
<dbReference type="Pfam" id="PF01018">
    <property type="entry name" value="GTP1_OBG"/>
    <property type="match status" value="1"/>
</dbReference>
<keyword evidence="2 7" id="KW-0963">Cytoplasm</keyword>
<dbReference type="InterPro" id="IPR014100">
    <property type="entry name" value="GTP-bd_Obg/CgtA"/>
</dbReference>
<dbReference type="PRINTS" id="PR00326">
    <property type="entry name" value="GTP1OBG"/>
</dbReference>
<dbReference type="NCBIfam" id="TIGR02729">
    <property type="entry name" value="Obg_CgtA"/>
    <property type="match status" value="1"/>
</dbReference>
<dbReference type="GO" id="GO:0042254">
    <property type="term" value="P:ribosome biogenesis"/>
    <property type="evidence" value="ECO:0007669"/>
    <property type="project" value="UniProtKB-UniRule"/>
</dbReference>
<dbReference type="PROSITE" id="PS00905">
    <property type="entry name" value="GTP1_OBG"/>
    <property type="match status" value="1"/>
</dbReference>
<dbReference type="InterPro" id="IPR036726">
    <property type="entry name" value="GTP1_OBG_dom_sf"/>
</dbReference>
<comment type="similarity">
    <text evidence="1 7">Belongs to the TRAFAC class OBG-HflX-like GTPase superfamily. OBG GTPase family.</text>
</comment>
<evidence type="ECO:0000256" key="8">
    <source>
        <dbReference type="SAM" id="MobiDB-lite"/>
    </source>
</evidence>
<feature type="domain" description="Obg" evidence="10">
    <location>
        <begin position="1"/>
        <end position="157"/>
    </location>
</feature>
<comment type="function">
    <text evidence="7">An essential GTPase which binds GTP, GDP and possibly (p)ppGpp with moderate affinity, with high nucleotide exchange rates and a fairly low GTP hydrolysis rate. Plays a role in control of the cell cycle, stress response, ribosome biogenesis and in those bacteria that undergo differentiation, in morphogenesis control.</text>
</comment>
<dbReference type="SUPFAM" id="SSF82051">
    <property type="entry name" value="Obg GTP-binding protein N-terminal domain"/>
    <property type="match status" value="1"/>
</dbReference>
<evidence type="ECO:0000313" key="11">
    <source>
        <dbReference type="EMBL" id="PIP55961.1"/>
    </source>
</evidence>